<dbReference type="Proteomes" id="UP000540989">
    <property type="component" value="Unassembled WGS sequence"/>
</dbReference>
<comment type="caution">
    <text evidence="1">The sequence shown here is derived from an EMBL/GenBank/DDBJ whole genome shotgun (WGS) entry which is preliminary data.</text>
</comment>
<keyword evidence="2" id="KW-1185">Reference proteome</keyword>
<dbReference type="AlphaFoldDB" id="A0A7W7ZLZ0"/>
<gene>
    <name evidence="1" type="ORF">HDF16_006367</name>
</gene>
<sequence>MTVAGVSNYGTSVLAELQSRSKITNSPAASSTSTDSISLSTDSIDFALNGEAPDIEASTANSLFYAVNQDVLYPTKNLASVGNAVDAYTNSLAGSNVYDSSYTTPSAQFLTDLANLKTAAASGNQADTESALATAKADAPDDVTTASATAIARGDTSGLAALQVEATANIRDNLKAKGYSSQDATAEAIAIEINGDTLNASFSKTYTAQTRLQQIEDLSLFAAENTGSTNSVSSTTSSPLFNIYKTLLEAKSGTATDQSLTSLDAQYAGRTANSTSTNA</sequence>
<evidence type="ECO:0000313" key="1">
    <source>
        <dbReference type="EMBL" id="MBB5061631.1"/>
    </source>
</evidence>
<evidence type="ECO:0000313" key="2">
    <source>
        <dbReference type="Proteomes" id="UP000540989"/>
    </source>
</evidence>
<dbReference type="EMBL" id="JACHIP010000062">
    <property type="protein sequence ID" value="MBB5061631.1"/>
    <property type="molecule type" value="Genomic_DNA"/>
</dbReference>
<dbReference type="RefSeq" id="WP_184224600.1">
    <property type="nucleotide sequence ID" value="NZ_JACHIP010000062.1"/>
</dbReference>
<accession>A0A7W7ZLZ0</accession>
<reference evidence="1 2" key="1">
    <citation type="submission" date="2020-08" db="EMBL/GenBank/DDBJ databases">
        <title>Genomic Encyclopedia of Type Strains, Phase IV (KMG-V): Genome sequencing to study the core and pangenomes of soil and plant-associated prokaryotes.</title>
        <authorList>
            <person name="Whitman W."/>
        </authorList>
    </citation>
    <scope>NUCLEOTIDE SEQUENCE [LARGE SCALE GENOMIC DNA]</scope>
    <source>
        <strain evidence="1 2">M8UP14</strain>
    </source>
</reference>
<name>A0A7W7ZLZ0_9BACT</name>
<protein>
    <submittedName>
        <fullName evidence="1">Uncharacterized protein</fullName>
    </submittedName>
</protein>
<proteinExistence type="predicted"/>
<organism evidence="1 2">
    <name type="scientific">Granulicella aggregans</name>
    <dbReference type="NCBI Taxonomy" id="474949"/>
    <lineage>
        <taxon>Bacteria</taxon>
        <taxon>Pseudomonadati</taxon>
        <taxon>Acidobacteriota</taxon>
        <taxon>Terriglobia</taxon>
        <taxon>Terriglobales</taxon>
        <taxon>Acidobacteriaceae</taxon>
        <taxon>Granulicella</taxon>
    </lineage>
</organism>